<reference evidence="7" key="1">
    <citation type="submission" date="2016-04" db="EMBL/GenBank/DDBJ databases">
        <authorList>
            <person name="Evans L.H."/>
            <person name="Alamgir A."/>
            <person name="Owens N."/>
            <person name="Weber N.D."/>
            <person name="Virtaneva K."/>
            <person name="Barbian K."/>
            <person name="Babar A."/>
            <person name="Rosenke K."/>
        </authorList>
    </citation>
    <scope>NUCLEOTIDE SEQUENCE</scope>
    <source>
        <strain evidence="7">86</strain>
    </source>
</reference>
<accession>A0A212KJP2</accession>
<evidence type="ECO:0000256" key="3">
    <source>
        <dbReference type="ARBA" id="ARBA00022519"/>
    </source>
</evidence>
<evidence type="ECO:0000256" key="5">
    <source>
        <dbReference type="ARBA" id="ARBA00022989"/>
    </source>
</evidence>
<proteinExistence type="predicted"/>
<keyword evidence="3" id="KW-0997">Cell inner membrane</keyword>
<dbReference type="InterPro" id="IPR051800">
    <property type="entry name" value="PqiA-PqiB_transport"/>
</dbReference>
<keyword evidence="4" id="KW-0812">Transmembrane</keyword>
<dbReference type="GO" id="GO:0005886">
    <property type="term" value="C:plasma membrane"/>
    <property type="evidence" value="ECO:0007669"/>
    <property type="project" value="UniProtKB-SubCell"/>
</dbReference>
<keyword evidence="2" id="KW-1003">Cell membrane</keyword>
<evidence type="ECO:0000256" key="2">
    <source>
        <dbReference type="ARBA" id="ARBA00022475"/>
    </source>
</evidence>
<keyword evidence="5" id="KW-1133">Transmembrane helix</keyword>
<evidence type="ECO:0000256" key="6">
    <source>
        <dbReference type="ARBA" id="ARBA00023136"/>
    </source>
</evidence>
<evidence type="ECO:0000256" key="4">
    <source>
        <dbReference type="ARBA" id="ARBA00022692"/>
    </source>
</evidence>
<protein>
    <submittedName>
        <fullName evidence="7">Uncharacterized paraquat-inducible protein A</fullName>
    </submittedName>
</protein>
<dbReference type="InterPro" id="IPR007498">
    <property type="entry name" value="PqiA-like"/>
</dbReference>
<dbReference type="PANTHER" id="PTHR30462:SF3">
    <property type="entry name" value="INTERMEMBRANE TRANSPORT PROTEIN PQIA"/>
    <property type="match status" value="1"/>
</dbReference>
<evidence type="ECO:0000313" key="7">
    <source>
        <dbReference type="EMBL" id="SBW11914.1"/>
    </source>
</evidence>
<dbReference type="PANTHER" id="PTHR30462">
    <property type="entry name" value="INTERMEMBRANE TRANSPORT PROTEIN PQIB-RELATED"/>
    <property type="match status" value="1"/>
</dbReference>
<dbReference type="AlphaFoldDB" id="A0A212KJP2"/>
<evidence type="ECO:0000256" key="1">
    <source>
        <dbReference type="ARBA" id="ARBA00004533"/>
    </source>
</evidence>
<dbReference type="EMBL" id="FLUO01000002">
    <property type="protein sequence ID" value="SBW11914.1"/>
    <property type="molecule type" value="Genomic_DNA"/>
</dbReference>
<organism evidence="7">
    <name type="scientific">uncultured Alphaproteobacteria bacterium</name>
    <dbReference type="NCBI Taxonomy" id="91750"/>
    <lineage>
        <taxon>Bacteria</taxon>
        <taxon>Pseudomonadati</taxon>
        <taxon>Pseudomonadota</taxon>
        <taxon>Alphaproteobacteria</taxon>
        <taxon>environmental samples</taxon>
    </lineage>
</organism>
<dbReference type="Pfam" id="PF04403">
    <property type="entry name" value="PqiA"/>
    <property type="match status" value="1"/>
</dbReference>
<sequence length="204" mass="21882">MTAPLTARAAGLVACETCGLVSAAGTRQCPRCGAPLHQRKPESLARTWALLIAAAILYVPANLLPVMTTTTLFRTTSDTIMSGIVYFWTSGSPDLAILIFTVSIFIPIAKIGCLALLALAARRGPTRGLKERAVMYRIVDFVGRWSMLDIFVVTMTVGMVRFRALATVDAGPGAAAFGAVVVLTMIAAHSFDPRLIWDSSEDHR</sequence>
<keyword evidence="6" id="KW-0472">Membrane</keyword>
<name>A0A212KJP2_9PROT</name>
<comment type="subcellular location">
    <subcellularLocation>
        <location evidence="1">Cell inner membrane</location>
    </subcellularLocation>
</comment>
<gene>
    <name evidence="7" type="ORF">KL86APRO_20349</name>
</gene>